<evidence type="ECO:0000313" key="8">
    <source>
        <dbReference type="Proteomes" id="UP000251647"/>
    </source>
</evidence>
<dbReference type="PANTHER" id="PTHR30287:SF1">
    <property type="entry name" value="INNER MEMBRANE PROTEIN"/>
    <property type="match status" value="1"/>
</dbReference>
<keyword evidence="5" id="KW-0472">Membrane</keyword>
<evidence type="ECO:0000256" key="3">
    <source>
        <dbReference type="ARBA" id="ARBA00022692"/>
    </source>
</evidence>
<dbReference type="GO" id="GO:0005886">
    <property type="term" value="C:plasma membrane"/>
    <property type="evidence" value="ECO:0007669"/>
    <property type="project" value="UniProtKB-SubCell"/>
</dbReference>
<name>A0A2T3QJC7_PHODM</name>
<sequence length="825" mass="91669">MNKSMVSSSNIFFLLRWSLREIRQGQLWLVTLALSLIIACVFALSALVARIEGIITEQGRSALTADLVLVSANPIDDSIIKLAHNYQLITAQQTRFGTMAFSDSAMQLVSVKAVSDNFPLKGNLILGASSDTTQYHHVVPHQLWLSERLFSLLDVNVGDSLDIGDTTLTISGRIVEDPELSFNPFSQMPSVLISHSDIEATGAIQPGGRISYRWYFSGTQANLDQFRSQVSLTASQRWQTEREAGRSGDFITRAEQYLSLTLVLVILMAAATLVLTCQYYCSSRKASVAMMKSLGAQKAFLWRWLLIQIALLFVFAACIGLSVGIALEWLLRYPLQSLLPHSIPTIGWQPAILSLVVAFCISLPALGIPLIRLVNIKACAAIDGNETQMIQSHRFTFSWLLLLVPVITAVAWINTNIFVWLTLLGLLLLLGLLALFGMAALHMMGRVRLNSSYQLAVRRINRSKVKAATQLAALTSSLMLVAVIALLRQELLSDWQQTLPENAPNVFAVNIAPSQQQQYLQDLDQLGLERSSGYPVVRGRLTAINDRFFGKEEPDKDNAAQSPANDDEALNRELNFTWTQVLPTHNQLVQGEWGNRVDGVSVESGIAKRLGIQLGDHLTFSVGSFPFTAVVTSIRDVEWRNMKPNFYFIFSPELLASYPAAWLVSFRIESDQNQQLNQLAEQYPTVSLLDLRLMANRIQGLLSQVSWSLSVLAGLGVVSGLMLIMTLLRLSLSERQLEVQLYRTLGASRKRISDTLWYEFGTIALLGGVIAAGCSEFVVGILLIYGFELPFYPHISIWFILPLFALLLVYCVTRSQINQLLKPLK</sequence>
<keyword evidence="4" id="KW-1133">Transmembrane helix</keyword>
<comment type="subcellular location">
    <subcellularLocation>
        <location evidence="1">Cell membrane</location>
        <topology evidence="1">Multi-pass membrane protein</topology>
    </subcellularLocation>
</comment>
<protein>
    <submittedName>
        <fullName evidence="7">Lipoprotein releasing system, transmembrane protein, LolC/E family</fullName>
    </submittedName>
</protein>
<dbReference type="PANTHER" id="PTHR30287">
    <property type="entry name" value="MEMBRANE COMPONENT OF PREDICTED ABC SUPERFAMILY METABOLITE UPTAKE TRANSPORTER"/>
    <property type="match status" value="1"/>
</dbReference>
<evidence type="ECO:0000256" key="1">
    <source>
        <dbReference type="ARBA" id="ARBA00004651"/>
    </source>
</evidence>
<evidence type="ECO:0000256" key="5">
    <source>
        <dbReference type="ARBA" id="ARBA00023136"/>
    </source>
</evidence>
<evidence type="ECO:0000313" key="7">
    <source>
        <dbReference type="EMBL" id="SPY44358.1"/>
    </source>
</evidence>
<proteinExistence type="predicted"/>
<dbReference type="RefSeq" id="WP_005303970.1">
    <property type="nucleotide sequence ID" value="NZ_PYOG01000011.1"/>
</dbReference>
<dbReference type="EMBL" id="UATL01000005">
    <property type="protein sequence ID" value="SPY44358.1"/>
    <property type="molecule type" value="Genomic_DNA"/>
</dbReference>
<evidence type="ECO:0000256" key="4">
    <source>
        <dbReference type="ARBA" id="ARBA00022989"/>
    </source>
</evidence>
<dbReference type="InterPro" id="IPR038766">
    <property type="entry name" value="Membrane_comp_ABC_pdt"/>
</dbReference>
<dbReference type="Pfam" id="PF02687">
    <property type="entry name" value="FtsX"/>
    <property type="match status" value="2"/>
</dbReference>
<dbReference type="AlphaFoldDB" id="A0A2T3QJC7"/>
<keyword evidence="2" id="KW-1003">Cell membrane</keyword>
<organism evidence="7 8">
    <name type="scientific">Photobacterium damselae</name>
    <dbReference type="NCBI Taxonomy" id="38293"/>
    <lineage>
        <taxon>Bacteria</taxon>
        <taxon>Pseudomonadati</taxon>
        <taxon>Pseudomonadota</taxon>
        <taxon>Gammaproteobacteria</taxon>
        <taxon>Vibrionales</taxon>
        <taxon>Vibrionaceae</taxon>
        <taxon>Photobacterium</taxon>
    </lineage>
</organism>
<feature type="domain" description="ABC3 transporter permease C-terminal" evidence="6">
    <location>
        <begin position="261"/>
        <end position="376"/>
    </location>
</feature>
<accession>A0A2T3QJC7</accession>
<keyword evidence="7" id="KW-0449">Lipoprotein</keyword>
<dbReference type="InterPro" id="IPR003838">
    <property type="entry name" value="ABC3_permease_C"/>
</dbReference>
<dbReference type="OrthoDB" id="5292592at2"/>
<dbReference type="Proteomes" id="UP000251647">
    <property type="component" value="Unassembled WGS sequence"/>
</dbReference>
<feature type="domain" description="ABC3 transporter permease C-terminal" evidence="6">
    <location>
        <begin position="711"/>
        <end position="812"/>
    </location>
</feature>
<evidence type="ECO:0000259" key="6">
    <source>
        <dbReference type="Pfam" id="PF02687"/>
    </source>
</evidence>
<gene>
    <name evidence="7" type="ORF">NCTC11647_03297</name>
</gene>
<reference evidence="7 8" key="1">
    <citation type="submission" date="2018-06" db="EMBL/GenBank/DDBJ databases">
        <authorList>
            <consortium name="Pathogen Informatics"/>
            <person name="Doyle S."/>
        </authorList>
    </citation>
    <scope>NUCLEOTIDE SEQUENCE [LARGE SCALE GENOMIC DNA]</scope>
    <source>
        <strain evidence="7 8">NCTC11647</strain>
    </source>
</reference>
<keyword evidence="3 7" id="KW-0812">Transmembrane</keyword>
<evidence type="ECO:0000256" key="2">
    <source>
        <dbReference type="ARBA" id="ARBA00022475"/>
    </source>
</evidence>